<dbReference type="Proteomes" id="UP001152798">
    <property type="component" value="Chromosome 5"/>
</dbReference>
<evidence type="ECO:0000256" key="3">
    <source>
        <dbReference type="ARBA" id="ARBA00022606"/>
    </source>
</evidence>
<feature type="transmembrane region" description="Helical" evidence="10">
    <location>
        <begin position="211"/>
        <end position="231"/>
    </location>
</feature>
<keyword evidence="7 10" id="KW-0472">Membrane</keyword>
<evidence type="ECO:0000256" key="9">
    <source>
        <dbReference type="ARBA" id="ARBA00023224"/>
    </source>
</evidence>
<feature type="transmembrane region" description="Helical" evidence="10">
    <location>
        <begin position="321"/>
        <end position="342"/>
    </location>
</feature>
<evidence type="ECO:0000256" key="7">
    <source>
        <dbReference type="ARBA" id="ARBA00023136"/>
    </source>
</evidence>
<reference evidence="11" key="1">
    <citation type="submission" date="2022-01" db="EMBL/GenBank/DDBJ databases">
        <authorList>
            <person name="King R."/>
        </authorList>
    </citation>
    <scope>NUCLEOTIDE SEQUENCE</scope>
</reference>
<evidence type="ECO:0000313" key="11">
    <source>
        <dbReference type="EMBL" id="CAH1401789.1"/>
    </source>
</evidence>
<keyword evidence="6 10" id="KW-1133">Transmembrane helix</keyword>
<dbReference type="GO" id="GO:0004984">
    <property type="term" value="F:olfactory receptor activity"/>
    <property type="evidence" value="ECO:0007669"/>
    <property type="project" value="InterPro"/>
</dbReference>
<evidence type="ECO:0000256" key="10">
    <source>
        <dbReference type="RuleBase" id="RU351113"/>
    </source>
</evidence>
<name>A0A9P0HGR8_NEZVI</name>
<evidence type="ECO:0000256" key="2">
    <source>
        <dbReference type="ARBA" id="ARBA00022475"/>
    </source>
</evidence>
<dbReference type="GO" id="GO:0005549">
    <property type="term" value="F:odorant binding"/>
    <property type="evidence" value="ECO:0007669"/>
    <property type="project" value="InterPro"/>
</dbReference>
<keyword evidence="3 10" id="KW-0716">Sensory transduction</keyword>
<dbReference type="InterPro" id="IPR004117">
    <property type="entry name" value="7tm6_olfct_rcpt"/>
</dbReference>
<keyword evidence="12" id="KW-1185">Reference proteome</keyword>
<comment type="subcellular location">
    <subcellularLocation>
        <location evidence="1 10">Cell membrane</location>
        <topology evidence="1 10">Multi-pass membrane protein</topology>
    </subcellularLocation>
</comment>
<feature type="transmembrane region" description="Helical" evidence="10">
    <location>
        <begin position="284"/>
        <end position="309"/>
    </location>
</feature>
<keyword evidence="5 10" id="KW-0552">Olfaction</keyword>
<evidence type="ECO:0000256" key="1">
    <source>
        <dbReference type="ARBA" id="ARBA00004651"/>
    </source>
</evidence>
<dbReference type="AlphaFoldDB" id="A0A9P0HGR8"/>
<organism evidence="11 12">
    <name type="scientific">Nezara viridula</name>
    <name type="common">Southern green stink bug</name>
    <name type="synonym">Cimex viridulus</name>
    <dbReference type="NCBI Taxonomy" id="85310"/>
    <lineage>
        <taxon>Eukaryota</taxon>
        <taxon>Metazoa</taxon>
        <taxon>Ecdysozoa</taxon>
        <taxon>Arthropoda</taxon>
        <taxon>Hexapoda</taxon>
        <taxon>Insecta</taxon>
        <taxon>Pterygota</taxon>
        <taxon>Neoptera</taxon>
        <taxon>Paraneoptera</taxon>
        <taxon>Hemiptera</taxon>
        <taxon>Heteroptera</taxon>
        <taxon>Panheteroptera</taxon>
        <taxon>Pentatomomorpha</taxon>
        <taxon>Pentatomoidea</taxon>
        <taxon>Pentatomidae</taxon>
        <taxon>Pentatominae</taxon>
        <taxon>Nezara</taxon>
    </lineage>
</organism>
<dbReference type="Pfam" id="PF02949">
    <property type="entry name" value="7tm_6"/>
    <property type="match status" value="1"/>
</dbReference>
<comment type="similarity">
    <text evidence="10">Belongs to the insect chemoreceptor superfamily. Heteromeric odorant receptor channel (TC 1.A.69) family.</text>
</comment>
<keyword evidence="8 10" id="KW-0675">Receptor</keyword>
<evidence type="ECO:0000313" key="12">
    <source>
        <dbReference type="Proteomes" id="UP001152798"/>
    </source>
</evidence>
<dbReference type="OrthoDB" id="6614360at2759"/>
<protein>
    <recommendedName>
        <fullName evidence="10">Odorant receptor</fullName>
    </recommendedName>
</protein>
<accession>A0A9P0HGR8</accession>
<dbReference type="GO" id="GO:0007165">
    <property type="term" value="P:signal transduction"/>
    <property type="evidence" value="ECO:0007669"/>
    <property type="project" value="UniProtKB-KW"/>
</dbReference>
<keyword evidence="4 10" id="KW-0812">Transmembrane</keyword>
<feature type="transmembrane region" description="Helical" evidence="10">
    <location>
        <begin position="35"/>
        <end position="53"/>
    </location>
</feature>
<dbReference type="PANTHER" id="PTHR21137">
    <property type="entry name" value="ODORANT RECEPTOR"/>
    <property type="match status" value="1"/>
</dbReference>
<evidence type="ECO:0000256" key="4">
    <source>
        <dbReference type="ARBA" id="ARBA00022692"/>
    </source>
</evidence>
<evidence type="ECO:0000256" key="5">
    <source>
        <dbReference type="ARBA" id="ARBA00022725"/>
    </source>
</evidence>
<dbReference type="PANTHER" id="PTHR21137:SF35">
    <property type="entry name" value="ODORANT RECEPTOR 19A-RELATED"/>
    <property type="match status" value="1"/>
</dbReference>
<gene>
    <name evidence="11" type="ORF">NEZAVI_LOCUS10740</name>
</gene>
<feature type="transmembrane region" description="Helical" evidence="10">
    <location>
        <begin position="73"/>
        <end position="91"/>
    </location>
</feature>
<sequence length="414" mass="48189">MEDSDVIDGLNIRFLKLFGMWKAVNEYRNTGKRNLIIKIYIFGSFLLTVPAAIFQTQSVFTIEFDIQKATFMYMHTLPAISLCCRIIVFWFRMDSQCKLYDLMRSDFFNVPERLRARVREVYKDTNRLSNFCCLVPFIWNTGIEIWFIAFPGVSVEYIQHRTGSMSAVTTGKWKILSGWYPFHVEDYPYYQIVFVYESLCLLWAANVMAMYFSLFYQILMCLYAQFVVLGFRLSNLKVDFIDSNTRSFKTSDENETNSRINKELNEILRDHQKLLRYAEKLRSIYNPLVTMTLGIGILILIIGAAQLLLGKTSDPSFLFQLFQIFSFQFIEMSLFCFGSSLIETASTDLHFAVYCSDWYRADVKLRKAIQMMMVRARKSTNLTAIAMYPINMETLGSICQFTYSTAALMSGMVE</sequence>
<keyword evidence="9 10" id="KW-0807">Transducer</keyword>
<evidence type="ECO:0000256" key="8">
    <source>
        <dbReference type="ARBA" id="ARBA00023170"/>
    </source>
</evidence>
<dbReference type="GO" id="GO:0005886">
    <property type="term" value="C:plasma membrane"/>
    <property type="evidence" value="ECO:0007669"/>
    <property type="project" value="UniProtKB-SubCell"/>
</dbReference>
<dbReference type="EMBL" id="OV725081">
    <property type="protein sequence ID" value="CAH1401789.1"/>
    <property type="molecule type" value="Genomic_DNA"/>
</dbReference>
<keyword evidence="2" id="KW-1003">Cell membrane</keyword>
<proteinExistence type="inferred from homology"/>
<evidence type="ECO:0000256" key="6">
    <source>
        <dbReference type="ARBA" id="ARBA00022989"/>
    </source>
</evidence>
<comment type="caution">
    <text evidence="10">Lacks conserved residue(s) required for the propagation of feature annotation.</text>
</comment>